<dbReference type="NCBIfam" id="TIGR01711">
    <property type="entry name" value="gspJ"/>
    <property type="match status" value="1"/>
</dbReference>
<keyword evidence="11" id="KW-1185">Reference proteome</keyword>
<keyword evidence="7" id="KW-0812">Transmembrane</keyword>
<sequence length="202" mass="22007">MKSELGFSLIETLVAVVVFAAVSAAGVGVYSNYQKGQTSLFVADALTTRLQAVQQVLKEDMDSVLVRPVRGVYGGTEPAFKSGEKGNSDTPLLRFVRGGKMVMEAGTSLPSLELVEYWLKEGQLVRRSYSQPDRTPDSVYHDQTLITGVKALEIRFQKDTVWLQDWQPASLAGSYMPDLVDLKLQLGGKGTVHTLLAVGVRG</sequence>
<dbReference type="InterPro" id="IPR051621">
    <property type="entry name" value="T2SS_protein_J"/>
</dbReference>
<evidence type="ECO:0000256" key="4">
    <source>
        <dbReference type="ARBA" id="ARBA00022475"/>
    </source>
</evidence>
<dbReference type="InterPro" id="IPR010055">
    <property type="entry name" value="T2SS_protein-GspJ"/>
</dbReference>
<dbReference type="Proteomes" id="UP001595444">
    <property type="component" value="Unassembled WGS sequence"/>
</dbReference>
<keyword evidence="4" id="KW-1003">Cell membrane</keyword>
<reference evidence="11" key="1">
    <citation type="journal article" date="2019" name="Int. J. Syst. Evol. Microbiol.">
        <title>The Global Catalogue of Microorganisms (GCM) 10K type strain sequencing project: providing services to taxonomists for standard genome sequencing and annotation.</title>
        <authorList>
            <consortium name="The Broad Institute Genomics Platform"/>
            <consortium name="The Broad Institute Genome Sequencing Center for Infectious Disease"/>
            <person name="Wu L."/>
            <person name="Ma J."/>
        </authorList>
    </citation>
    <scope>NUCLEOTIDE SEQUENCE [LARGE SCALE GENOMIC DNA]</scope>
    <source>
        <strain evidence="11">KCTC 62164</strain>
    </source>
</reference>
<dbReference type="SUPFAM" id="SSF54523">
    <property type="entry name" value="Pili subunits"/>
    <property type="match status" value="1"/>
</dbReference>
<evidence type="ECO:0000256" key="9">
    <source>
        <dbReference type="ARBA" id="ARBA00023136"/>
    </source>
</evidence>
<dbReference type="RefSeq" id="WP_194213576.1">
    <property type="nucleotide sequence ID" value="NZ_CP061205.1"/>
</dbReference>
<evidence type="ECO:0000256" key="6">
    <source>
        <dbReference type="ARBA" id="ARBA00022519"/>
    </source>
</evidence>
<name>A0ABV7D723_9PROT</name>
<dbReference type="InterPro" id="IPR012902">
    <property type="entry name" value="N_methyl_site"/>
</dbReference>
<keyword evidence="5" id="KW-0488">Methylation</keyword>
<proteinExistence type="inferred from homology"/>
<dbReference type="NCBIfam" id="TIGR02532">
    <property type="entry name" value="IV_pilin_GFxxxE"/>
    <property type="match status" value="1"/>
</dbReference>
<accession>A0ABV7D723</accession>
<keyword evidence="6" id="KW-0997">Cell inner membrane</keyword>
<organism evidence="10 11">
    <name type="scientific">Kordiimonas pumila</name>
    <dbReference type="NCBI Taxonomy" id="2161677"/>
    <lineage>
        <taxon>Bacteria</taxon>
        <taxon>Pseudomonadati</taxon>
        <taxon>Pseudomonadota</taxon>
        <taxon>Alphaproteobacteria</taxon>
        <taxon>Kordiimonadales</taxon>
        <taxon>Kordiimonadaceae</taxon>
        <taxon>Kordiimonas</taxon>
    </lineage>
</organism>
<gene>
    <name evidence="10" type="primary">gspJ</name>
    <name evidence="10" type="ORF">ACFOKA_12755</name>
</gene>
<evidence type="ECO:0000313" key="10">
    <source>
        <dbReference type="EMBL" id="MFC3052777.1"/>
    </source>
</evidence>
<evidence type="ECO:0000256" key="1">
    <source>
        <dbReference type="ARBA" id="ARBA00004377"/>
    </source>
</evidence>
<dbReference type="PANTHER" id="PTHR39583:SF2">
    <property type="entry name" value="TYPE II SECRETION SYSTEM PROTEIN J"/>
    <property type="match status" value="1"/>
</dbReference>
<dbReference type="Gene3D" id="3.10.610.10">
    <property type="entry name" value="GSPII I/J protein-like"/>
    <property type="match status" value="1"/>
</dbReference>
<evidence type="ECO:0000256" key="7">
    <source>
        <dbReference type="ARBA" id="ARBA00022692"/>
    </source>
</evidence>
<comment type="subcellular location">
    <subcellularLocation>
        <location evidence="1">Cell inner membrane</location>
        <topology evidence="1">Single-pass membrane protein</topology>
    </subcellularLocation>
</comment>
<evidence type="ECO:0000256" key="3">
    <source>
        <dbReference type="ARBA" id="ARBA00021539"/>
    </source>
</evidence>
<comment type="caution">
    <text evidence="10">The sequence shown here is derived from an EMBL/GenBank/DDBJ whole genome shotgun (WGS) entry which is preliminary data.</text>
</comment>
<keyword evidence="8" id="KW-1133">Transmembrane helix</keyword>
<dbReference type="Pfam" id="PF07963">
    <property type="entry name" value="N_methyl"/>
    <property type="match status" value="1"/>
</dbReference>
<protein>
    <recommendedName>
        <fullName evidence="3">Type II secretion system protein J</fullName>
    </recommendedName>
</protein>
<comment type="similarity">
    <text evidence="2">Belongs to the GSP J family.</text>
</comment>
<evidence type="ECO:0000313" key="11">
    <source>
        <dbReference type="Proteomes" id="UP001595444"/>
    </source>
</evidence>
<dbReference type="Pfam" id="PF11612">
    <property type="entry name" value="T2SSJ"/>
    <property type="match status" value="1"/>
</dbReference>
<evidence type="ECO:0000256" key="5">
    <source>
        <dbReference type="ARBA" id="ARBA00022481"/>
    </source>
</evidence>
<keyword evidence="9" id="KW-0472">Membrane</keyword>
<dbReference type="PANTHER" id="PTHR39583">
    <property type="entry name" value="TYPE II SECRETION SYSTEM PROTEIN J-RELATED"/>
    <property type="match status" value="1"/>
</dbReference>
<evidence type="ECO:0000256" key="2">
    <source>
        <dbReference type="ARBA" id="ARBA00011084"/>
    </source>
</evidence>
<dbReference type="InterPro" id="IPR045584">
    <property type="entry name" value="Pilin-like"/>
</dbReference>
<dbReference type="EMBL" id="JBHRSL010000010">
    <property type="protein sequence ID" value="MFC3052777.1"/>
    <property type="molecule type" value="Genomic_DNA"/>
</dbReference>
<evidence type="ECO:0000256" key="8">
    <source>
        <dbReference type="ARBA" id="ARBA00022989"/>
    </source>
</evidence>